<keyword evidence="3" id="KW-0732">Signal</keyword>
<sequence>MKSIFLFSLLTSLDLAQARFQNDFSSYPSGAVECLNQSDTTSGCNGDTITIMNACLCGNGGSFVTNTAKCMVDAGHSDDLNATYSVLRVNCQGSGSGLTVGESQFMAAAGVSSSSSAAAITSTSPQPSSSTHASSSTPAETVGALNTQSSSSTTVAESTTASSSGAASTSGVSDSSSSSSSPSSTTYSADSSTATDSESEGNSSSSSGGGLSNTAIVGLGAGLGLAGLISILAFTAFLLRRRSHQKLNPQPDEATNPMLLSTGDLKAPLAPASAYSPSSMNSSPATSMANWDRTRGSSPLPSAYMVNGQWVQATAPPSFAQHQISPHDQGPYGYVPSVNVSPIEVPAQTVVYELDSMSMGVQEVPGSQELVHPRAKR</sequence>
<name>A0ABR3ZKA1_9PEZI</name>
<feature type="chain" id="PRO_5047129263" evidence="3">
    <location>
        <begin position="19"/>
        <end position="377"/>
    </location>
</feature>
<organism evidence="4 5">
    <name type="scientific">Ceratocystis pirilliformis</name>
    <dbReference type="NCBI Taxonomy" id="259994"/>
    <lineage>
        <taxon>Eukaryota</taxon>
        <taxon>Fungi</taxon>
        <taxon>Dikarya</taxon>
        <taxon>Ascomycota</taxon>
        <taxon>Pezizomycotina</taxon>
        <taxon>Sordariomycetes</taxon>
        <taxon>Hypocreomycetidae</taxon>
        <taxon>Microascales</taxon>
        <taxon>Ceratocystidaceae</taxon>
        <taxon>Ceratocystis</taxon>
    </lineage>
</organism>
<evidence type="ECO:0000313" key="5">
    <source>
        <dbReference type="Proteomes" id="UP001583280"/>
    </source>
</evidence>
<comment type="caution">
    <text evidence="4">The sequence shown here is derived from an EMBL/GenBank/DDBJ whole genome shotgun (WGS) entry which is preliminary data.</text>
</comment>
<protein>
    <submittedName>
        <fullName evidence="4">Uncharacterized protein</fullName>
    </submittedName>
</protein>
<keyword evidence="5" id="KW-1185">Reference proteome</keyword>
<keyword evidence="2" id="KW-0812">Transmembrane</keyword>
<reference evidence="4 5" key="1">
    <citation type="journal article" date="2024" name="IMA Fungus">
        <title>IMA Genome - F19 : A genome assembly and annotation guide to empower mycologists, including annotated draft genome sequences of Ceratocystis pirilliformis, Diaporthe australafricana, Fusarium ophioides, Paecilomyces lecythidis, and Sporothrix stenoceras.</title>
        <authorList>
            <person name="Aylward J."/>
            <person name="Wilson A.M."/>
            <person name="Visagie C.M."/>
            <person name="Spraker J."/>
            <person name="Barnes I."/>
            <person name="Buitendag C."/>
            <person name="Ceriani C."/>
            <person name="Del Mar Angel L."/>
            <person name="du Plessis D."/>
            <person name="Fuchs T."/>
            <person name="Gasser K."/>
            <person name="Kramer D."/>
            <person name="Li W."/>
            <person name="Munsamy K."/>
            <person name="Piso A."/>
            <person name="Price J.L."/>
            <person name="Sonnekus B."/>
            <person name="Thomas C."/>
            <person name="van der Nest A."/>
            <person name="van Dijk A."/>
            <person name="van Heerden A."/>
            <person name="van Vuuren N."/>
            <person name="Yilmaz N."/>
            <person name="Duong T.A."/>
            <person name="van der Merwe N.A."/>
            <person name="Wingfield M.J."/>
            <person name="Wingfield B.D."/>
        </authorList>
    </citation>
    <scope>NUCLEOTIDE SEQUENCE [LARGE SCALE GENOMIC DNA]</scope>
    <source>
        <strain evidence="4 5">CMW 12675</strain>
    </source>
</reference>
<dbReference type="EMBL" id="JAWDJO010000008">
    <property type="protein sequence ID" value="KAL1901150.1"/>
    <property type="molecule type" value="Genomic_DNA"/>
</dbReference>
<evidence type="ECO:0000313" key="4">
    <source>
        <dbReference type="EMBL" id="KAL1901150.1"/>
    </source>
</evidence>
<gene>
    <name evidence="4" type="ORF">Cpir12675_000639</name>
</gene>
<feature type="compositionally biased region" description="Low complexity" evidence="1">
    <location>
        <begin position="271"/>
        <end position="289"/>
    </location>
</feature>
<feature type="region of interest" description="Disordered" evidence="1">
    <location>
        <begin position="118"/>
        <end position="211"/>
    </location>
</feature>
<feature type="compositionally biased region" description="Low complexity" evidence="1">
    <location>
        <begin position="118"/>
        <end position="139"/>
    </location>
</feature>
<feature type="signal peptide" evidence="3">
    <location>
        <begin position="1"/>
        <end position="18"/>
    </location>
</feature>
<evidence type="ECO:0000256" key="3">
    <source>
        <dbReference type="SAM" id="SignalP"/>
    </source>
</evidence>
<feature type="transmembrane region" description="Helical" evidence="2">
    <location>
        <begin position="215"/>
        <end position="239"/>
    </location>
</feature>
<proteinExistence type="predicted"/>
<evidence type="ECO:0000256" key="1">
    <source>
        <dbReference type="SAM" id="MobiDB-lite"/>
    </source>
</evidence>
<feature type="region of interest" description="Disordered" evidence="1">
    <location>
        <begin position="271"/>
        <end position="294"/>
    </location>
</feature>
<accession>A0ABR3ZKA1</accession>
<dbReference type="Proteomes" id="UP001583280">
    <property type="component" value="Unassembled WGS sequence"/>
</dbReference>
<keyword evidence="2" id="KW-1133">Transmembrane helix</keyword>
<evidence type="ECO:0000256" key="2">
    <source>
        <dbReference type="SAM" id="Phobius"/>
    </source>
</evidence>
<feature type="compositionally biased region" description="Low complexity" evidence="1">
    <location>
        <begin position="149"/>
        <end position="211"/>
    </location>
</feature>
<keyword evidence="2" id="KW-0472">Membrane</keyword>